<organism evidence="2 3">
    <name type="scientific">Candidatus Lambdaproteobacteria bacterium RIFOXYD2_FULL_56_26</name>
    <dbReference type="NCBI Taxonomy" id="1817773"/>
    <lineage>
        <taxon>Bacteria</taxon>
        <taxon>Pseudomonadati</taxon>
        <taxon>Pseudomonadota</taxon>
        <taxon>Candidatus Lambdaproteobacteria</taxon>
    </lineage>
</organism>
<dbReference type="Gene3D" id="3.40.50.10610">
    <property type="entry name" value="ABC-type transport auxiliary lipoprotein component"/>
    <property type="match status" value="1"/>
</dbReference>
<dbReference type="Pfam" id="PF03783">
    <property type="entry name" value="CsgG"/>
    <property type="match status" value="1"/>
</dbReference>
<protein>
    <recommendedName>
        <fullName evidence="4">Curli production assembly/transport component CsgG</fullName>
    </recommendedName>
</protein>
<evidence type="ECO:0000256" key="1">
    <source>
        <dbReference type="SAM" id="Coils"/>
    </source>
</evidence>
<evidence type="ECO:0008006" key="4">
    <source>
        <dbReference type="Google" id="ProtNLM"/>
    </source>
</evidence>
<dbReference type="AlphaFoldDB" id="A0A1F6GSF4"/>
<evidence type="ECO:0000313" key="2">
    <source>
        <dbReference type="EMBL" id="OGH01063.1"/>
    </source>
</evidence>
<proteinExistence type="predicted"/>
<gene>
    <name evidence="2" type="ORF">A2557_00495</name>
</gene>
<evidence type="ECO:0000313" key="3">
    <source>
        <dbReference type="Proteomes" id="UP000177583"/>
    </source>
</evidence>
<dbReference type="Proteomes" id="UP000177583">
    <property type="component" value="Unassembled WGS sequence"/>
</dbReference>
<name>A0A1F6GSF4_9PROT</name>
<dbReference type="PROSITE" id="PS51257">
    <property type="entry name" value="PROKAR_LIPOPROTEIN"/>
    <property type="match status" value="1"/>
</dbReference>
<keyword evidence="1" id="KW-0175">Coiled coil</keyword>
<dbReference type="InterPro" id="IPR011990">
    <property type="entry name" value="TPR-like_helical_dom_sf"/>
</dbReference>
<dbReference type="EMBL" id="MFNF01000040">
    <property type="protein sequence ID" value="OGH01063.1"/>
    <property type="molecule type" value="Genomic_DNA"/>
</dbReference>
<feature type="coiled-coil region" evidence="1">
    <location>
        <begin position="309"/>
        <end position="336"/>
    </location>
</feature>
<accession>A0A1F6GSF4</accession>
<sequence>MENLSRTFMKPLTCIFVAALLVAGCATKVPISYIEPSKSRKNITKVAILSFEKDGDVSLRDKVESALSAHTLKKESYFTVVERLGVEKILNQDLGSKWSAAQISGEKLSQKIQADGVVLGSISGFSSNDQRFTEKRSKCDDQGKNCYDYEVSCIRRNYALDAQLRLIEVSSGSVLFGNIYSPRSTAAQCSDENSAIPSPEAAIQTLASEVAREFVGDIAPEEKSMEVKLLTSVDVELSKEQDSSFDQAIDYFKMGRVDRASEILSKLSGELGDSYVIAYLMGIVEEVNGNYPVALTYFKAADRITTKPKEEIVQAIARIESRLEEQRKAKMQSQKS</sequence>
<reference evidence="2 3" key="1">
    <citation type="journal article" date="2016" name="Nat. Commun.">
        <title>Thousands of microbial genomes shed light on interconnected biogeochemical processes in an aquifer system.</title>
        <authorList>
            <person name="Anantharaman K."/>
            <person name="Brown C.T."/>
            <person name="Hug L.A."/>
            <person name="Sharon I."/>
            <person name="Castelle C.J."/>
            <person name="Probst A.J."/>
            <person name="Thomas B.C."/>
            <person name="Singh A."/>
            <person name="Wilkins M.J."/>
            <person name="Karaoz U."/>
            <person name="Brodie E.L."/>
            <person name="Williams K.H."/>
            <person name="Hubbard S.S."/>
            <person name="Banfield J.F."/>
        </authorList>
    </citation>
    <scope>NUCLEOTIDE SEQUENCE [LARGE SCALE GENOMIC DNA]</scope>
</reference>
<comment type="caution">
    <text evidence="2">The sequence shown here is derived from an EMBL/GenBank/DDBJ whole genome shotgun (WGS) entry which is preliminary data.</text>
</comment>
<dbReference type="SUPFAM" id="SSF48452">
    <property type="entry name" value="TPR-like"/>
    <property type="match status" value="1"/>
</dbReference>
<dbReference type="GO" id="GO:0030288">
    <property type="term" value="C:outer membrane-bounded periplasmic space"/>
    <property type="evidence" value="ECO:0007669"/>
    <property type="project" value="InterPro"/>
</dbReference>
<dbReference type="InterPro" id="IPR005534">
    <property type="entry name" value="Curli_assmbl/transp-comp_CsgG"/>
</dbReference>